<reference evidence="1" key="1">
    <citation type="submission" date="2023-03" db="EMBL/GenBank/DDBJ databases">
        <title>Chromosome-level genomes of two armyworms, Mythimna separata and Mythimna loreyi, provide insights into the biosynthesis and reception of sex pheromones.</title>
        <authorList>
            <person name="Zhao H."/>
        </authorList>
    </citation>
    <scope>NUCLEOTIDE SEQUENCE</scope>
    <source>
        <strain evidence="1">BeijingLab</strain>
    </source>
</reference>
<accession>A0ACC2Q6D0</accession>
<evidence type="ECO:0000313" key="1">
    <source>
        <dbReference type="EMBL" id="KAJ8709537.1"/>
    </source>
</evidence>
<name>A0ACC2Q6D0_9NEOP</name>
<comment type="caution">
    <text evidence="1">The sequence shown here is derived from an EMBL/GenBank/DDBJ whole genome shotgun (WGS) entry which is preliminary data.</text>
</comment>
<sequence>MKSKLKYLLLLLILNTIEASFRCDYKYSFKAHAWFKSVVVPATWFDARLRCSLEGAVLASPTTPEILAEMRNLMNHSNPEFEIFTGIHATVSQGDFYTIEGIPLSNIPVTWADNEPNNEDNKESCITLNGNGELADRQCQETRPYVCYRMKTFKEEIKDCGTVDLEYNLDARTNKCYKFHTVPRNFSRAFLACSAEGGHLAIINSETEATVLKEIFAKYPEADLVGSFRKDGAFIGFHDWGESWDWRTIHGQTLTDAGYSKFRGNPASGQSCGAIDRNARLDDWWCDATIPFICEKTPDFPAKCFD</sequence>
<proteinExistence type="predicted"/>
<dbReference type="Proteomes" id="UP001231649">
    <property type="component" value="Chromosome 24"/>
</dbReference>
<protein>
    <submittedName>
        <fullName evidence="1">Uncharacterized protein</fullName>
    </submittedName>
</protein>
<gene>
    <name evidence="1" type="ORF">PYW08_009541</name>
</gene>
<organism evidence="1 2">
    <name type="scientific">Mythimna loreyi</name>
    <dbReference type="NCBI Taxonomy" id="667449"/>
    <lineage>
        <taxon>Eukaryota</taxon>
        <taxon>Metazoa</taxon>
        <taxon>Ecdysozoa</taxon>
        <taxon>Arthropoda</taxon>
        <taxon>Hexapoda</taxon>
        <taxon>Insecta</taxon>
        <taxon>Pterygota</taxon>
        <taxon>Neoptera</taxon>
        <taxon>Endopterygota</taxon>
        <taxon>Lepidoptera</taxon>
        <taxon>Glossata</taxon>
        <taxon>Ditrysia</taxon>
        <taxon>Noctuoidea</taxon>
        <taxon>Noctuidae</taxon>
        <taxon>Noctuinae</taxon>
        <taxon>Hadenini</taxon>
        <taxon>Mythimna</taxon>
    </lineage>
</organism>
<dbReference type="EMBL" id="CM056800">
    <property type="protein sequence ID" value="KAJ8709537.1"/>
    <property type="molecule type" value="Genomic_DNA"/>
</dbReference>
<evidence type="ECO:0000313" key="2">
    <source>
        <dbReference type="Proteomes" id="UP001231649"/>
    </source>
</evidence>
<keyword evidence="2" id="KW-1185">Reference proteome</keyword>